<evidence type="ECO:0000313" key="13">
    <source>
        <dbReference type="Proteomes" id="UP000243127"/>
    </source>
</evidence>
<dbReference type="GO" id="GO:0005794">
    <property type="term" value="C:Golgi apparatus"/>
    <property type="evidence" value="ECO:0007669"/>
    <property type="project" value="TreeGrafter"/>
</dbReference>
<dbReference type="GO" id="GO:0006612">
    <property type="term" value="P:protein targeting to membrane"/>
    <property type="evidence" value="ECO:0007669"/>
    <property type="project" value="TreeGrafter"/>
</dbReference>
<comment type="similarity">
    <text evidence="10">Belongs to the DHHC palmitoyltransferase family.</text>
</comment>
<organism evidence="12 13">
    <name type="scientific">Hemiselmis andersenii</name>
    <name type="common">Cryptophyte alga</name>
    <dbReference type="NCBI Taxonomy" id="464988"/>
    <lineage>
        <taxon>Eukaryota</taxon>
        <taxon>Cryptophyceae</taxon>
        <taxon>Cryptomonadales</taxon>
        <taxon>Hemiselmidaceae</taxon>
        <taxon>Hemiselmis</taxon>
    </lineage>
</organism>
<dbReference type="PANTHER" id="PTHR22883:SF43">
    <property type="entry name" value="PALMITOYLTRANSFERASE APP"/>
    <property type="match status" value="1"/>
</dbReference>
<keyword evidence="6" id="KW-0564">Palmitate</keyword>
<dbReference type="Proteomes" id="UP000243127">
    <property type="component" value="Nucleomorph 1"/>
</dbReference>
<feature type="transmembrane region" description="Helical" evidence="10">
    <location>
        <begin position="20"/>
        <end position="45"/>
    </location>
</feature>
<comment type="subcellular location">
    <subcellularLocation>
        <location evidence="1">Endomembrane system</location>
        <topology evidence="1">Multi-pass membrane protein</topology>
    </subcellularLocation>
</comment>
<feature type="transmembrane region" description="Helical" evidence="10">
    <location>
        <begin position="213"/>
        <end position="244"/>
    </location>
</feature>
<dbReference type="GO" id="GO:0005783">
    <property type="term" value="C:endoplasmic reticulum"/>
    <property type="evidence" value="ECO:0007669"/>
    <property type="project" value="TreeGrafter"/>
</dbReference>
<evidence type="ECO:0000256" key="8">
    <source>
        <dbReference type="ARBA" id="ARBA00023315"/>
    </source>
</evidence>
<evidence type="ECO:0000256" key="2">
    <source>
        <dbReference type="ARBA" id="ARBA00022679"/>
    </source>
</evidence>
<dbReference type="InterPro" id="IPR001594">
    <property type="entry name" value="Palmitoyltrfase_DHHC"/>
</dbReference>
<dbReference type="PANTHER" id="PTHR22883">
    <property type="entry name" value="ZINC FINGER DHHC DOMAIN CONTAINING PROTEIN"/>
    <property type="match status" value="1"/>
</dbReference>
<reference evidence="12 13" key="1">
    <citation type="journal article" date="2007" name="Proc. Natl. Acad. Sci. U.S.A.">
        <title>Nucleomorph genome of Hemiselmis andersenii reveals complete intron loss and compaction as a driver of protein structure and function.</title>
        <authorList>
            <person name="Lane C.E."/>
            <person name="van den Heuvel K."/>
            <person name="Kozera C."/>
            <person name="Curtis B.A."/>
            <person name="Parsons B.J."/>
            <person name="Bowman S."/>
            <person name="Archibald J.M."/>
        </authorList>
    </citation>
    <scope>NUCLEOTIDE SEQUENCE [LARGE SCALE GENOMIC DNA]</scope>
    <source>
        <strain evidence="12 13">CCMP644</strain>
    </source>
</reference>
<evidence type="ECO:0000259" key="11">
    <source>
        <dbReference type="Pfam" id="PF01529"/>
    </source>
</evidence>
<proteinExistence type="inferred from homology"/>
<evidence type="ECO:0000256" key="6">
    <source>
        <dbReference type="ARBA" id="ARBA00023139"/>
    </source>
</evidence>
<sequence>MLELKNFRFTAGNDGISYFGIFWIGEDFSSIIKTVFGIFFLFFFFNFDKNLEYYSPFKKKFSYGNFRIYFLLVIIVYSSFKTFSSDPGIVPRSKNFLKKIDHNLVLTCPQYKRFVINGCNFQLKFCETCGVWRPPRTSHCSSCNNCVMKFDHHCPWIGTCIGYRNYRSFLLFLISIFWYLILYVYEIVRLAFSEATLFKLKLIYFKNKFNKKIFTELLFFFVIAMLVICAFTFTASLLSFHFYLSLIGKTTSELIKTGDKNFWVINSRKEFMKKTCKYNRPGLIQKATKKKRKVNFLFLRN</sequence>
<feature type="transmembrane region" description="Helical" evidence="10">
    <location>
        <begin position="169"/>
        <end position="192"/>
    </location>
</feature>
<gene>
    <name evidence="12" type="ORF">HAN_1g163</name>
</gene>
<feature type="domain" description="Palmitoyltransferase DHHC" evidence="11">
    <location>
        <begin position="122"/>
        <end position="256"/>
    </location>
</feature>
<dbReference type="InterPro" id="IPR039859">
    <property type="entry name" value="PFA4/ZDH16/20/ERF2-like"/>
</dbReference>
<keyword evidence="12" id="KW-0542">Nucleomorph</keyword>
<accession>A9BKG6</accession>
<keyword evidence="2 10" id="KW-0808">Transferase</keyword>
<comment type="domain">
    <text evidence="10">The DHHC domain is required for palmitoyltransferase activity.</text>
</comment>
<evidence type="ECO:0000313" key="12">
    <source>
        <dbReference type="EMBL" id="ABW97999.1"/>
    </source>
</evidence>
<evidence type="ECO:0000256" key="9">
    <source>
        <dbReference type="ARBA" id="ARBA00048048"/>
    </source>
</evidence>
<keyword evidence="8 10" id="KW-0012">Acyltransferase</keyword>
<comment type="catalytic activity">
    <reaction evidence="9 10">
        <text>L-cysteinyl-[protein] + hexadecanoyl-CoA = S-hexadecanoyl-L-cysteinyl-[protein] + CoA</text>
        <dbReference type="Rhea" id="RHEA:36683"/>
        <dbReference type="Rhea" id="RHEA-COMP:10131"/>
        <dbReference type="Rhea" id="RHEA-COMP:11032"/>
        <dbReference type="ChEBI" id="CHEBI:29950"/>
        <dbReference type="ChEBI" id="CHEBI:57287"/>
        <dbReference type="ChEBI" id="CHEBI:57379"/>
        <dbReference type="ChEBI" id="CHEBI:74151"/>
        <dbReference type="EC" id="2.3.1.225"/>
    </reaction>
</comment>
<dbReference type="EMBL" id="CP000881">
    <property type="protein sequence ID" value="ABW97999.1"/>
    <property type="molecule type" value="Genomic_DNA"/>
</dbReference>
<evidence type="ECO:0000256" key="7">
    <source>
        <dbReference type="ARBA" id="ARBA00023288"/>
    </source>
</evidence>
<dbReference type="Pfam" id="PF01529">
    <property type="entry name" value="DHHC"/>
    <property type="match status" value="1"/>
</dbReference>
<geneLocation type="nucleomorph" evidence="12"/>
<dbReference type="GeneID" id="5739568"/>
<protein>
    <recommendedName>
        <fullName evidence="10">Palmitoyltransferase</fullName>
        <ecNumber evidence="10">2.3.1.225</ecNumber>
    </recommendedName>
</protein>
<evidence type="ECO:0000256" key="5">
    <source>
        <dbReference type="ARBA" id="ARBA00023136"/>
    </source>
</evidence>
<dbReference type="RefSeq" id="XP_001712324.1">
    <property type="nucleotide sequence ID" value="XM_001712272.1"/>
</dbReference>
<evidence type="ECO:0000256" key="1">
    <source>
        <dbReference type="ARBA" id="ARBA00004127"/>
    </source>
</evidence>
<name>A9BKG6_HEMAN</name>
<keyword evidence="7" id="KW-0449">Lipoprotein</keyword>
<dbReference type="GO" id="GO:0019706">
    <property type="term" value="F:protein-cysteine S-palmitoyltransferase activity"/>
    <property type="evidence" value="ECO:0007669"/>
    <property type="project" value="UniProtKB-EC"/>
</dbReference>
<evidence type="ECO:0000256" key="10">
    <source>
        <dbReference type="RuleBase" id="RU079119"/>
    </source>
</evidence>
<keyword evidence="3 10" id="KW-0812">Transmembrane</keyword>
<evidence type="ECO:0000256" key="4">
    <source>
        <dbReference type="ARBA" id="ARBA00022989"/>
    </source>
</evidence>
<dbReference type="EC" id="2.3.1.225" evidence="10"/>
<evidence type="ECO:0000256" key="3">
    <source>
        <dbReference type="ARBA" id="ARBA00022692"/>
    </source>
</evidence>
<dbReference type="PROSITE" id="PS50216">
    <property type="entry name" value="DHHC"/>
    <property type="match status" value="1"/>
</dbReference>
<dbReference type="AlphaFoldDB" id="A9BKG6"/>
<keyword evidence="4 10" id="KW-1133">Transmembrane helix</keyword>
<keyword evidence="5 10" id="KW-0472">Membrane</keyword>
<feature type="transmembrane region" description="Helical" evidence="10">
    <location>
        <begin position="66"/>
        <end position="84"/>
    </location>
</feature>